<dbReference type="InterPro" id="IPR038566">
    <property type="entry name" value="Mediator_Med6_sf"/>
</dbReference>
<dbReference type="PANTHER" id="PTHR13104">
    <property type="entry name" value="MED-6-RELATED"/>
    <property type="match status" value="1"/>
</dbReference>
<dbReference type="GO" id="GO:0016592">
    <property type="term" value="C:mediator complex"/>
    <property type="evidence" value="ECO:0007669"/>
    <property type="project" value="InterPro"/>
</dbReference>
<dbReference type="InterPro" id="IPR016820">
    <property type="entry name" value="Mediator_Med6_met/pln"/>
</dbReference>
<evidence type="ECO:0000256" key="2">
    <source>
        <dbReference type="ARBA" id="ARBA00007526"/>
    </source>
</evidence>
<protein>
    <recommendedName>
        <fullName evidence="3 9">Mediator of RNA polymerase II transcription subunit 6</fullName>
    </recommendedName>
    <alternativeName>
        <fullName evidence="8 9">Mediator complex subunit 6</fullName>
    </alternativeName>
</protein>
<evidence type="ECO:0000256" key="6">
    <source>
        <dbReference type="ARBA" id="ARBA00023163"/>
    </source>
</evidence>
<dbReference type="GO" id="GO:0003712">
    <property type="term" value="F:transcription coregulator activity"/>
    <property type="evidence" value="ECO:0007669"/>
    <property type="project" value="InterPro"/>
</dbReference>
<feature type="region of interest" description="Disordered" evidence="10">
    <location>
        <begin position="211"/>
        <end position="244"/>
    </location>
</feature>
<evidence type="ECO:0000256" key="10">
    <source>
        <dbReference type="SAM" id="MobiDB-lite"/>
    </source>
</evidence>
<keyword evidence="7 9" id="KW-0539">Nucleus</keyword>
<evidence type="ECO:0000256" key="9">
    <source>
        <dbReference type="PIRNR" id="PIRNR023869"/>
    </source>
</evidence>
<evidence type="ECO:0000256" key="7">
    <source>
        <dbReference type="ARBA" id="ARBA00023242"/>
    </source>
</evidence>
<comment type="subunit">
    <text evidence="9">Component of the Mediator complex.</text>
</comment>
<comment type="subcellular location">
    <subcellularLocation>
        <location evidence="1 9">Nucleus</location>
    </subcellularLocation>
</comment>
<dbReference type="EMBL" id="CANHGI010000005">
    <property type="protein sequence ID" value="CAI5452610.1"/>
    <property type="molecule type" value="Genomic_DNA"/>
</dbReference>
<accession>A0A9P1IWX7</accession>
<keyword evidence="5 9" id="KW-0010">Activator</keyword>
<comment type="caution">
    <text evidence="11">The sequence shown here is derived from an EMBL/GenBank/DDBJ whole genome shotgun (WGS) entry which is preliminary data.</text>
</comment>
<evidence type="ECO:0000256" key="1">
    <source>
        <dbReference type="ARBA" id="ARBA00004123"/>
    </source>
</evidence>
<comment type="similarity">
    <text evidence="2 9">Belongs to the Mediator complex subunit 6 family.</text>
</comment>
<evidence type="ECO:0000256" key="4">
    <source>
        <dbReference type="ARBA" id="ARBA00023015"/>
    </source>
</evidence>
<evidence type="ECO:0000313" key="12">
    <source>
        <dbReference type="Proteomes" id="UP001152747"/>
    </source>
</evidence>
<keyword evidence="4 9" id="KW-0805">Transcription regulation</keyword>
<dbReference type="OrthoDB" id="344220at2759"/>
<dbReference type="AlphaFoldDB" id="A0A9P1IWX7"/>
<proteinExistence type="inferred from homology"/>
<evidence type="ECO:0000256" key="5">
    <source>
        <dbReference type="ARBA" id="ARBA00023159"/>
    </source>
</evidence>
<dbReference type="PIRSF" id="PIRSF023869">
    <property type="entry name" value="Mediator_MED6_meta/pln"/>
    <property type="match status" value="1"/>
</dbReference>
<comment type="function">
    <text evidence="9">Component of the Mediator complex, a coactivator involved in the regulated transcription of nearly all RNA polymerase II-dependent genes. Mediator functions as a bridge to convey information from gene-specific regulatory proteins to the basal RNA polymerase II transcription machinery. Mediator is recruited to promoters by direct interactions with regulatory proteins and serves as a scaffold for the assembly of a functional preinitiation complex with RNA polymerase II and the general transcription factors.</text>
</comment>
<organism evidence="11 12">
    <name type="scientific">Caenorhabditis angaria</name>
    <dbReference type="NCBI Taxonomy" id="860376"/>
    <lineage>
        <taxon>Eukaryota</taxon>
        <taxon>Metazoa</taxon>
        <taxon>Ecdysozoa</taxon>
        <taxon>Nematoda</taxon>
        <taxon>Chromadorea</taxon>
        <taxon>Rhabditida</taxon>
        <taxon>Rhabditina</taxon>
        <taxon>Rhabditomorpha</taxon>
        <taxon>Rhabditoidea</taxon>
        <taxon>Rhabditidae</taxon>
        <taxon>Peloderinae</taxon>
        <taxon>Caenorhabditis</taxon>
    </lineage>
</organism>
<sequence>MMNRMTTGKVENPLHLSFRNPHWPPNMITPDNVLDYFCIQANHFYDMGSCNQQIRMQNINRPVEECLRTMAGIQYILWHAQPPLYIICKQRRNNINNVTPLAYYYVINGNIHQAPDMYSVVQSRLLGSLEPLRNAFQEVTNYLRYNTAKGYYWEFKGRPQVKREKKETEDDEEEKPIEERSTNFQKTRTFMLLDQLLAELPADEAIEPLELKPATATTSVKEKKAPVFAEPTGRGSGKSAANHE</sequence>
<dbReference type="Gene3D" id="3.10.450.580">
    <property type="entry name" value="Mediator complex, subunit Med6"/>
    <property type="match status" value="1"/>
</dbReference>
<evidence type="ECO:0000256" key="8">
    <source>
        <dbReference type="ARBA" id="ARBA00031259"/>
    </source>
</evidence>
<feature type="region of interest" description="Disordered" evidence="10">
    <location>
        <begin position="162"/>
        <end position="184"/>
    </location>
</feature>
<keyword evidence="6 9" id="KW-0804">Transcription</keyword>
<reference evidence="11" key="1">
    <citation type="submission" date="2022-11" db="EMBL/GenBank/DDBJ databases">
        <authorList>
            <person name="Kikuchi T."/>
        </authorList>
    </citation>
    <scope>NUCLEOTIDE SEQUENCE</scope>
    <source>
        <strain evidence="11">PS1010</strain>
    </source>
</reference>
<name>A0A9P1IWX7_9PELO</name>
<keyword evidence="12" id="KW-1185">Reference proteome</keyword>
<dbReference type="InterPro" id="IPR007018">
    <property type="entry name" value="Mediator_Med6"/>
</dbReference>
<dbReference type="GO" id="GO:0006357">
    <property type="term" value="P:regulation of transcription by RNA polymerase II"/>
    <property type="evidence" value="ECO:0007669"/>
    <property type="project" value="InterPro"/>
</dbReference>
<dbReference type="Proteomes" id="UP001152747">
    <property type="component" value="Unassembled WGS sequence"/>
</dbReference>
<evidence type="ECO:0000313" key="11">
    <source>
        <dbReference type="EMBL" id="CAI5452610.1"/>
    </source>
</evidence>
<dbReference type="Pfam" id="PF04934">
    <property type="entry name" value="Med6"/>
    <property type="match status" value="1"/>
</dbReference>
<gene>
    <name evidence="11" type="ORF">CAMP_LOCUS15247</name>
</gene>
<evidence type="ECO:0000256" key="3">
    <source>
        <dbReference type="ARBA" id="ARBA00020634"/>
    </source>
</evidence>